<dbReference type="AlphaFoldDB" id="A0A8X6NUF5"/>
<dbReference type="Proteomes" id="UP000887013">
    <property type="component" value="Unassembled WGS sequence"/>
</dbReference>
<sequence length="104" mass="11797">MKPDSRSDDPYLLGNRTAELIASSEQSIQLNNAVVTINGEKIHTTEVGKEIIAWGQVDLPLKLVSPSEGKEENKFKISPFEGRKEIILYKIENFRIEIRVTRTN</sequence>
<organism evidence="1 2">
    <name type="scientific">Nephila pilipes</name>
    <name type="common">Giant wood spider</name>
    <name type="synonym">Nephila maculata</name>
    <dbReference type="NCBI Taxonomy" id="299642"/>
    <lineage>
        <taxon>Eukaryota</taxon>
        <taxon>Metazoa</taxon>
        <taxon>Ecdysozoa</taxon>
        <taxon>Arthropoda</taxon>
        <taxon>Chelicerata</taxon>
        <taxon>Arachnida</taxon>
        <taxon>Araneae</taxon>
        <taxon>Araneomorphae</taxon>
        <taxon>Entelegynae</taxon>
        <taxon>Araneoidea</taxon>
        <taxon>Nephilidae</taxon>
        <taxon>Nephila</taxon>
    </lineage>
</organism>
<name>A0A8X6NUF5_NEPPI</name>
<gene>
    <name evidence="1" type="ORF">NPIL_622591</name>
</gene>
<dbReference type="OrthoDB" id="6471864at2759"/>
<evidence type="ECO:0000313" key="2">
    <source>
        <dbReference type="Proteomes" id="UP000887013"/>
    </source>
</evidence>
<keyword evidence="2" id="KW-1185">Reference proteome</keyword>
<reference evidence="1" key="1">
    <citation type="submission" date="2020-08" db="EMBL/GenBank/DDBJ databases">
        <title>Multicomponent nature underlies the extraordinary mechanical properties of spider dragline silk.</title>
        <authorList>
            <person name="Kono N."/>
            <person name="Nakamura H."/>
            <person name="Mori M."/>
            <person name="Yoshida Y."/>
            <person name="Ohtoshi R."/>
            <person name="Malay A.D."/>
            <person name="Moran D.A.P."/>
            <person name="Tomita M."/>
            <person name="Numata K."/>
            <person name="Arakawa K."/>
        </authorList>
    </citation>
    <scope>NUCLEOTIDE SEQUENCE</scope>
</reference>
<dbReference type="EMBL" id="BMAW01062314">
    <property type="protein sequence ID" value="GFT35381.1"/>
    <property type="molecule type" value="Genomic_DNA"/>
</dbReference>
<proteinExistence type="predicted"/>
<protein>
    <submittedName>
        <fullName evidence="1">Uncharacterized protein</fullName>
    </submittedName>
</protein>
<accession>A0A8X6NUF5</accession>
<comment type="caution">
    <text evidence="1">The sequence shown here is derived from an EMBL/GenBank/DDBJ whole genome shotgun (WGS) entry which is preliminary data.</text>
</comment>
<evidence type="ECO:0000313" key="1">
    <source>
        <dbReference type="EMBL" id="GFT35381.1"/>
    </source>
</evidence>